<feature type="compositionally biased region" description="Basic and acidic residues" evidence="7">
    <location>
        <begin position="41"/>
        <end position="50"/>
    </location>
</feature>
<dbReference type="InterPro" id="IPR027640">
    <property type="entry name" value="Kinesin-like_fam"/>
</dbReference>
<evidence type="ECO:0000256" key="4">
    <source>
        <dbReference type="ARBA" id="ARBA00022840"/>
    </source>
</evidence>
<feature type="coiled-coil region" evidence="6">
    <location>
        <begin position="190"/>
        <end position="234"/>
    </location>
</feature>
<reference evidence="8" key="1">
    <citation type="submission" date="2020-04" db="EMBL/GenBank/DDBJ databases">
        <authorList>
            <person name="Alioto T."/>
            <person name="Alioto T."/>
            <person name="Gomez Garrido J."/>
        </authorList>
    </citation>
    <scope>NUCLEOTIDE SEQUENCE</scope>
    <source>
        <strain evidence="8">A484AB</strain>
    </source>
</reference>
<evidence type="ECO:0000256" key="3">
    <source>
        <dbReference type="ARBA" id="ARBA00022741"/>
    </source>
</evidence>
<comment type="subcellular location">
    <subcellularLocation>
        <location evidence="1">Cytoplasm</location>
    </subcellularLocation>
</comment>
<accession>A0A7D9IDR2</accession>
<keyword evidence="3" id="KW-0547">Nucleotide-binding</keyword>
<comment type="caution">
    <text evidence="8">The sequence shown here is derived from an EMBL/GenBank/DDBJ whole genome shotgun (WGS) entry which is preliminary data.</text>
</comment>
<keyword evidence="5 6" id="KW-0175">Coiled coil</keyword>
<dbReference type="GO" id="GO:0005524">
    <property type="term" value="F:ATP binding"/>
    <property type="evidence" value="ECO:0007669"/>
    <property type="project" value="UniProtKB-KW"/>
</dbReference>
<evidence type="ECO:0000313" key="9">
    <source>
        <dbReference type="Proteomes" id="UP001152795"/>
    </source>
</evidence>
<dbReference type="EMBL" id="CACRXK020004698">
    <property type="protein sequence ID" value="CAB4003694.1"/>
    <property type="molecule type" value="Genomic_DNA"/>
</dbReference>
<evidence type="ECO:0000256" key="7">
    <source>
        <dbReference type="SAM" id="MobiDB-lite"/>
    </source>
</evidence>
<dbReference type="GO" id="GO:0051231">
    <property type="term" value="P:spindle elongation"/>
    <property type="evidence" value="ECO:0007669"/>
    <property type="project" value="TreeGrafter"/>
</dbReference>
<proteinExistence type="predicted"/>
<dbReference type="AlphaFoldDB" id="A0A7D9IDR2"/>
<dbReference type="GO" id="GO:0005875">
    <property type="term" value="C:microtubule associated complex"/>
    <property type="evidence" value="ECO:0007669"/>
    <property type="project" value="TreeGrafter"/>
</dbReference>
<evidence type="ECO:0000256" key="6">
    <source>
        <dbReference type="SAM" id="Coils"/>
    </source>
</evidence>
<evidence type="ECO:0000256" key="2">
    <source>
        <dbReference type="ARBA" id="ARBA00022490"/>
    </source>
</evidence>
<protein>
    <submittedName>
        <fullName evidence="8">Uncharacterized protein</fullName>
    </submittedName>
</protein>
<sequence>SWLSHEVEVMVSANEARRALKEIIEDRKTLSQQISVLNTRLQEKMDEPSSKRVSLGGGEHTSPESNEISKTRKQIHTLEIDLVVRSSQITDLQQKIIDAEQGDRTRYRWNNIHTMAEAKAGLKSLLNWVVEAKVTQGQLMKEKEDCRRMSVETGSELERLRQDYEEKLFVFRAQKEEETLLSEKSNQEKIGKLMSDLENEKAINEEQRENLRKLQEIEMENTSLRQRLEAFTRVLSPEPKVATKPKVKKRKNVTGEHEAIELSDIELNSSQTENENDYDYIPSTDGEFETPVVMKNTKKRQKKSSLTTATLTKKSSKTALFTCACKGDCSSRKCKCKAADRDCTSSTCRCTTSACRNRPKVLTASDSSDKGLLATTTVDVVRTPEPSGSSGKTILGSASPRTLKSPRFTKPTKTVTLKASRRRSSKYHVHSKKKLLNTSKNTNVLTPSKQFVAPMTSLRKSTSHTKLHNVVKPTSSMSDENTQPQNEVKSS</sequence>
<dbReference type="GO" id="GO:0005737">
    <property type="term" value="C:cytoplasm"/>
    <property type="evidence" value="ECO:0007669"/>
    <property type="project" value="UniProtKB-SubCell"/>
</dbReference>
<feature type="region of interest" description="Disordered" evidence="7">
    <location>
        <begin position="41"/>
        <end position="71"/>
    </location>
</feature>
<dbReference type="GO" id="GO:0003777">
    <property type="term" value="F:microtubule motor activity"/>
    <property type="evidence" value="ECO:0007669"/>
    <property type="project" value="InterPro"/>
</dbReference>
<keyword evidence="2" id="KW-0963">Cytoplasm</keyword>
<dbReference type="OrthoDB" id="3176171at2759"/>
<dbReference type="GO" id="GO:0007052">
    <property type="term" value="P:mitotic spindle organization"/>
    <property type="evidence" value="ECO:0007669"/>
    <property type="project" value="TreeGrafter"/>
</dbReference>
<dbReference type="Proteomes" id="UP001152795">
    <property type="component" value="Unassembled WGS sequence"/>
</dbReference>
<evidence type="ECO:0000313" key="8">
    <source>
        <dbReference type="EMBL" id="CAB4003694.1"/>
    </source>
</evidence>
<evidence type="ECO:0000256" key="5">
    <source>
        <dbReference type="ARBA" id="ARBA00023054"/>
    </source>
</evidence>
<dbReference type="GO" id="GO:0007018">
    <property type="term" value="P:microtubule-based movement"/>
    <property type="evidence" value="ECO:0007669"/>
    <property type="project" value="InterPro"/>
</dbReference>
<evidence type="ECO:0000256" key="1">
    <source>
        <dbReference type="ARBA" id="ARBA00004496"/>
    </source>
</evidence>
<feature type="region of interest" description="Disordered" evidence="7">
    <location>
        <begin position="382"/>
        <end position="408"/>
    </location>
</feature>
<dbReference type="PANTHER" id="PTHR47969">
    <property type="entry name" value="CHROMOSOME-ASSOCIATED KINESIN KIF4A-RELATED"/>
    <property type="match status" value="1"/>
</dbReference>
<feature type="region of interest" description="Disordered" evidence="7">
    <location>
        <begin position="455"/>
        <end position="491"/>
    </location>
</feature>
<keyword evidence="4" id="KW-0067">ATP-binding</keyword>
<keyword evidence="9" id="KW-1185">Reference proteome</keyword>
<name>A0A7D9IDR2_PARCT</name>
<organism evidence="8 9">
    <name type="scientific">Paramuricea clavata</name>
    <name type="common">Red gorgonian</name>
    <name type="synonym">Violescent sea-whip</name>
    <dbReference type="NCBI Taxonomy" id="317549"/>
    <lineage>
        <taxon>Eukaryota</taxon>
        <taxon>Metazoa</taxon>
        <taxon>Cnidaria</taxon>
        <taxon>Anthozoa</taxon>
        <taxon>Octocorallia</taxon>
        <taxon>Malacalcyonacea</taxon>
        <taxon>Plexauridae</taxon>
        <taxon>Paramuricea</taxon>
    </lineage>
</organism>
<dbReference type="PANTHER" id="PTHR47969:SF15">
    <property type="entry name" value="CHROMOSOME-ASSOCIATED KINESIN KIF4A-RELATED"/>
    <property type="match status" value="1"/>
</dbReference>
<feature type="compositionally biased region" description="Polar residues" evidence="7">
    <location>
        <begin position="472"/>
        <end position="491"/>
    </location>
</feature>
<gene>
    <name evidence="8" type="ORF">PACLA_8A077297</name>
</gene>
<feature type="non-terminal residue" evidence="8">
    <location>
        <position position="491"/>
    </location>
</feature>